<evidence type="ECO:0000313" key="1">
    <source>
        <dbReference type="EMBL" id="JAD33007.1"/>
    </source>
</evidence>
<proteinExistence type="predicted"/>
<sequence>MRTLFHYPACLASYSLIVKKNDLLDRTKRSLYLERAYGE</sequence>
<dbReference type="EMBL" id="GBRH01264888">
    <property type="protein sequence ID" value="JAD33007.1"/>
    <property type="molecule type" value="Transcribed_RNA"/>
</dbReference>
<dbReference type="AlphaFoldDB" id="A0A0A8ZDS1"/>
<accession>A0A0A8ZDS1</accession>
<name>A0A0A8ZDS1_ARUDO</name>
<organism evidence="1">
    <name type="scientific">Arundo donax</name>
    <name type="common">Giant reed</name>
    <name type="synonym">Donax arundinaceus</name>
    <dbReference type="NCBI Taxonomy" id="35708"/>
    <lineage>
        <taxon>Eukaryota</taxon>
        <taxon>Viridiplantae</taxon>
        <taxon>Streptophyta</taxon>
        <taxon>Embryophyta</taxon>
        <taxon>Tracheophyta</taxon>
        <taxon>Spermatophyta</taxon>
        <taxon>Magnoliopsida</taxon>
        <taxon>Liliopsida</taxon>
        <taxon>Poales</taxon>
        <taxon>Poaceae</taxon>
        <taxon>PACMAD clade</taxon>
        <taxon>Arundinoideae</taxon>
        <taxon>Arundineae</taxon>
        <taxon>Arundo</taxon>
    </lineage>
</organism>
<reference evidence="1" key="1">
    <citation type="submission" date="2014-09" db="EMBL/GenBank/DDBJ databases">
        <authorList>
            <person name="Magalhaes I.L.F."/>
            <person name="Oliveira U."/>
            <person name="Santos F.R."/>
            <person name="Vidigal T.H.D.A."/>
            <person name="Brescovit A.D."/>
            <person name="Santos A.J."/>
        </authorList>
    </citation>
    <scope>NUCLEOTIDE SEQUENCE</scope>
    <source>
        <tissue evidence="1">Shoot tissue taken approximately 20 cm above the soil surface</tissue>
    </source>
</reference>
<protein>
    <submittedName>
        <fullName evidence="1">Uncharacterized protein</fullName>
    </submittedName>
</protein>
<reference evidence="1" key="2">
    <citation type="journal article" date="2015" name="Data Brief">
        <title>Shoot transcriptome of the giant reed, Arundo donax.</title>
        <authorList>
            <person name="Barrero R.A."/>
            <person name="Guerrero F.D."/>
            <person name="Moolhuijzen P."/>
            <person name="Goolsby J.A."/>
            <person name="Tidwell J."/>
            <person name="Bellgard S.E."/>
            <person name="Bellgard M.I."/>
        </authorList>
    </citation>
    <scope>NUCLEOTIDE SEQUENCE</scope>
    <source>
        <tissue evidence="1">Shoot tissue taken approximately 20 cm above the soil surface</tissue>
    </source>
</reference>